<feature type="coiled-coil region" evidence="1">
    <location>
        <begin position="36"/>
        <end position="63"/>
    </location>
</feature>
<dbReference type="EMBL" id="BRLJ01000001">
    <property type="protein sequence ID" value="GKX62177.1"/>
    <property type="molecule type" value="Genomic_DNA"/>
</dbReference>
<dbReference type="RefSeq" id="WP_261821570.1">
    <property type="nucleotide sequence ID" value="NZ_BRLJ01000001.1"/>
</dbReference>
<evidence type="ECO:0000313" key="4">
    <source>
        <dbReference type="EMBL" id="GKX62177.1"/>
    </source>
</evidence>
<proteinExistence type="predicted"/>
<keyword evidence="2" id="KW-0732">Signal</keyword>
<evidence type="ECO:0000313" key="5">
    <source>
        <dbReference type="Proteomes" id="UP001059610"/>
    </source>
</evidence>
<name>A0ABQ5LEY1_9GAMM</name>
<dbReference type="InterPro" id="IPR009739">
    <property type="entry name" value="LprI-like_N"/>
</dbReference>
<protein>
    <recommendedName>
        <fullName evidence="3">Lysozyme inhibitor LprI-like N-terminal domain-containing protein</fullName>
    </recommendedName>
</protein>
<sequence>MKRLTLLSTAFLLALSLNVSAEEPDCNNVITTPDINACAQMELDKVEKQLNQTYQKVMALINKPDEESIPYAEVKRNLLESQRAWVTFRKKDCDALYALYSGGTIRGVVYLGCMREHAVKRTEDLKGYIAYFE</sequence>
<reference evidence="4" key="1">
    <citation type="submission" date="2022-06" db="EMBL/GenBank/DDBJ databases">
        <title>Draft genome sequences of Pragia fontium str. JCM24417.</title>
        <authorList>
            <person name="Wakabayashi Y."/>
            <person name="Kojima K."/>
        </authorList>
    </citation>
    <scope>NUCLEOTIDE SEQUENCE</scope>
    <source>
        <strain evidence="4">JCM 24417</strain>
    </source>
</reference>
<dbReference type="Proteomes" id="UP001059610">
    <property type="component" value="Unassembled WGS sequence"/>
</dbReference>
<keyword evidence="1" id="KW-0175">Coiled coil</keyword>
<gene>
    <name evidence="4" type="ORF">SOASR032_07460</name>
</gene>
<dbReference type="Pfam" id="PF07007">
    <property type="entry name" value="LprI"/>
    <property type="match status" value="1"/>
</dbReference>
<feature type="signal peptide" evidence="2">
    <location>
        <begin position="1"/>
        <end position="21"/>
    </location>
</feature>
<evidence type="ECO:0000256" key="2">
    <source>
        <dbReference type="SAM" id="SignalP"/>
    </source>
</evidence>
<feature type="chain" id="PRO_5045475180" description="Lysozyme inhibitor LprI-like N-terminal domain-containing protein" evidence="2">
    <location>
        <begin position="22"/>
        <end position="133"/>
    </location>
</feature>
<evidence type="ECO:0000256" key="1">
    <source>
        <dbReference type="SAM" id="Coils"/>
    </source>
</evidence>
<feature type="domain" description="Lysozyme inhibitor LprI-like N-terminal" evidence="3">
    <location>
        <begin position="30"/>
        <end position="125"/>
    </location>
</feature>
<organism evidence="4 5">
    <name type="scientific">Pragia fontium</name>
    <dbReference type="NCBI Taxonomy" id="82985"/>
    <lineage>
        <taxon>Bacteria</taxon>
        <taxon>Pseudomonadati</taxon>
        <taxon>Pseudomonadota</taxon>
        <taxon>Gammaproteobacteria</taxon>
        <taxon>Enterobacterales</taxon>
        <taxon>Budviciaceae</taxon>
        <taxon>Pragia</taxon>
    </lineage>
</organism>
<dbReference type="Gene3D" id="1.20.1270.180">
    <property type="match status" value="1"/>
</dbReference>
<keyword evidence="5" id="KW-1185">Reference proteome</keyword>
<comment type="caution">
    <text evidence="4">The sequence shown here is derived from an EMBL/GenBank/DDBJ whole genome shotgun (WGS) entry which is preliminary data.</text>
</comment>
<evidence type="ECO:0000259" key="3">
    <source>
        <dbReference type="Pfam" id="PF07007"/>
    </source>
</evidence>
<accession>A0ABQ5LEY1</accession>